<dbReference type="Pfam" id="PF00850">
    <property type="entry name" value="Hist_deacetyl"/>
    <property type="match status" value="1"/>
</dbReference>
<feature type="domain" description="Histone deacetylase" evidence="1">
    <location>
        <begin position="17"/>
        <end position="276"/>
    </location>
</feature>
<evidence type="ECO:0000313" key="2">
    <source>
        <dbReference type="EMBL" id="KON29750.1"/>
    </source>
</evidence>
<dbReference type="Gene3D" id="3.40.800.20">
    <property type="entry name" value="Histone deacetylase domain"/>
    <property type="match status" value="1"/>
</dbReference>
<sequence length="283" mass="31290">MLLIFSDKCLEYNWPGHIERPERIEKALQFLKTKYDFLEPEPLLEQDLLTTHSKQYVKLIKNVKAGSYLDGDTPAPEHIYDYALLSAGAALLASKNNGFSLMRPPGHHAGINGRAMGVSTLGFCYFNNIAIAVKKLGRSTLILDIDGHHGNGTQEIFQGDPKVTFISLHRYPTYPGTGFKSQDNCLNFPLSHSTGDSLYLETLDFALNQIELDSVDLIAISAGFDAHEGDLASLSLTPNCYREIGRRVGALNKPIFGVLEGGYIEQNEGKVIHELISGIEEIH</sequence>
<proteinExistence type="predicted"/>
<accession>A0A0M0BN23</accession>
<evidence type="ECO:0000259" key="1">
    <source>
        <dbReference type="Pfam" id="PF00850"/>
    </source>
</evidence>
<organism evidence="2 3">
    <name type="scientific">miscellaneous Crenarchaeota group-1 archaeon SG8-32-1</name>
    <dbReference type="NCBI Taxonomy" id="1685124"/>
    <lineage>
        <taxon>Archaea</taxon>
        <taxon>Candidatus Bathyarchaeota</taxon>
        <taxon>MCG-1</taxon>
    </lineage>
</organism>
<dbReference type="AlphaFoldDB" id="A0A0M0BN23"/>
<dbReference type="GO" id="GO:0040029">
    <property type="term" value="P:epigenetic regulation of gene expression"/>
    <property type="evidence" value="ECO:0007669"/>
    <property type="project" value="TreeGrafter"/>
</dbReference>
<dbReference type="InterPro" id="IPR023696">
    <property type="entry name" value="Ureohydrolase_dom_sf"/>
</dbReference>
<name>A0A0M0BN23_9ARCH</name>
<dbReference type="InterPro" id="IPR037138">
    <property type="entry name" value="His_deacetylse_dom_sf"/>
</dbReference>
<protein>
    <recommendedName>
        <fullName evidence="1">Histone deacetylase domain-containing protein</fullName>
    </recommendedName>
</protein>
<dbReference type="PANTHER" id="PTHR10625">
    <property type="entry name" value="HISTONE DEACETYLASE HDAC1-RELATED"/>
    <property type="match status" value="1"/>
</dbReference>
<dbReference type="PANTHER" id="PTHR10625:SF10">
    <property type="entry name" value="HISTONE DEACETYLASE HDAC1"/>
    <property type="match status" value="1"/>
</dbReference>
<reference evidence="2 3" key="1">
    <citation type="submission" date="2015-06" db="EMBL/GenBank/DDBJ databases">
        <title>New insights into the roles of widespread benthic archaea in carbon and nitrogen cycling.</title>
        <authorList>
            <person name="Lazar C.S."/>
            <person name="Baker B.J."/>
            <person name="Seitz K.W."/>
            <person name="Hyde A.S."/>
            <person name="Dick G.J."/>
            <person name="Hinrichs K.-U."/>
            <person name="Teske A.P."/>
        </authorList>
    </citation>
    <scope>NUCLEOTIDE SEQUENCE [LARGE SCALE GENOMIC DNA]</scope>
    <source>
        <strain evidence="2">SG8-32-1</strain>
    </source>
</reference>
<comment type="caution">
    <text evidence="2">The sequence shown here is derived from an EMBL/GenBank/DDBJ whole genome shotgun (WGS) entry which is preliminary data.</text>
</comment>
<dbReference type="InterPro" id="IPR023801">
    <property type="entry name" value="His_deacetylse_dom"/>
</dbReference>
<dbReference type="SUPFAM" id="SSF52768">
    <property type="entry name" value="Arginase/deacetylase"/>
    <property type="match status" value="1"/>
</dbReference>
<dbReference type="Proteomes" id="UP000037237">
    <property type="component" value="Unassembled WGS sequence"/>
</dbReference>
<dbReference type="EMBL" id="LFWU01000144">
    <property type="protein sequence ID" value="KON29750.1"/>
    <property type="molecule type" value="Genomic_DNA"/>
</dbReference>
<gene>
    <name evidence="2" type="ORF">AC477_05535</name>
</gene>
<dbReference type="GO" id="GO:0004407">
    <property type="term" value="F:histone deacetylase activity"/>
    <property type="evidence" value="ECO:0007669"/>
    <property type="project" value="TreeGrafter"/>
</dbReference>
<evidence type="ECO:0000313" key="3">
    <source>
        <dbReference type="Proteomes" id="UP000037237"/>
    </source>
</evidence>